<dbReference type="Gene3D" id="3.40.50.300">
    <property type="entry name" value="P-loop containing nucleotide triphosphate hydrolases"/>
    <property type="match status" value="1"/>
</dbReference>
<dbReference type="PANTHER" id="PTHR10887:SF341">
    <property type="entry name" value="NFX1-TYPE ZINC FINGER-CONTAINING PROTEIN 1"/>
    <property type="match status" value="1"/>
</dbReference>
<protein>
    <submittedName>
        <fullName evidence="4">DNA2/NAM7 helicase helicase domain-containing protein</fullName>
    </submittedName>
</protein>
<dbReference type="AlphaFoldDB" id="A0A915ELC8"/>
<dbReference type="GO" id="GO:0031048">
    <property type="term" value="P:regulatory ncRNA-mediated heterochromatin formation"/>
    <property type="evidence" value="ECO:0007669"/>
    <property type="project" value="TreeGrafter"/>
</dbReference>
<dbReference type="Pfam" id="PF25396">
    <property type="entry name" value="ZNFX1"/>
    <property type="match status" value="1"/>
</dbReference>
<keyword evidence="3" id="KW-1185">Reference proteome</keyword>
<dbReference type="Proteomes" id="UP000887574">
    <property type="component" value="Unplaced"/>
</dbReference>
<dbReference type="InterPro" id="IPR027417">
    <property type="entry name" value="P-loop_NTPase"/>
</dbReference>
<dbReference type="GO" id="GO:0031380">
    <property type="term" value="C:nuclear RNA-directed RNA polymerase complex"/>
    <property type="evidence" value="ECO:0007669"/>
    <property type="project" value="TreeGrafter"/>
</dbReference>
<dbReference type="InterPro" id="IPR041677">
    <property type="entry name" value="DNA2/NAM7_AAA_11"/>
</dbReference>
<evidence type="ECO:0000313" key="3">
    <source>
        <dbReference type="Proteomes" id="UP000887574"/>
    </source>
</evidence>
<proteinExistence type="predicted"/>
<dbReference type="SUPFAM" id="SSF52540">
    <property type="entry name" value="P-loop containing nucleoside triphosphate hydrolases"/>
    <property type="match status" value="1"/>
</dbReference>
<feature type="domain" description="ZNFX1" evidence="2">
    <location>
        <begin position="10"/>
        <end position="96"/>
    </location>
</feature>
<reference evidence="4" key="1">
    <citation type="submission" date="2022-11" db="UniProtKB">
        <authorList>
            <consortium name="WormBaseParasite"/>
        </authorList>
    </citation>
    <scope>IDENTIFICATION</scope>
</reference>
<dbReference type="WBParaSite" id="jg7552">
    <property type="protein sequence ID" value="jg7552"/>
    <property type="gene ID" value="jg7552"/>
</dbReference>
<sequence length="285" mass="32327">MQLKEEAGGKKKTDLFVYRGVKVGLPEMHKQTGEFIVYAQLKTSKRMRWNKRLVYGSLVCLSADDFQSSFLFGVVWERSEEKLWQGQIGLKFDNASLLSTSANTTWWSHQPFLRPTNMSCWLLSRSNSKSQFHLPDICVLIKTEQEPLTPLLTDINQLGTAILPTHLKMDQSQFEALRYSLNTELTIIQGPPGTGKTYIGLQIAKLLLKNRQLWNNAGDRRPMLVVCYTNHALDQFLEGINTFLDDGIVRIGGRSKNKNMEGGFVFVKSIDILLQMGIGEGHVEM</sequence>
<dbReference type="InterPro" id="IPR057373">
    <property type="entry name" value="ZNFX1"/>
</dbReference>
<accession>A0A915ELC8</accession>
<dbReference type="PANTHER" id="PTHR10887">
    <property type="entry name" value="DNA2/NAM7 HELICASE FAMILY"/>
    <property type="match status" value="1"/>
</dbReference>
<evidence type="ECO:0000259" key="2">
    <source>
        <dbReference type="Pfam" id="PF25396"/>
    </source>
</evidence>
<evidence type="ECO:0000259" key="1">
    <source>
        <dbReference type="Pfam" id="PF13086"/>
    </source>
</evidence>
<dbReference type="InterPro" id="IPR045055">
    <property type="entry name" value="DNA2/NAM7-like"/>
</dbReference>
<evidence type="ECO:0000313" key="4">
    <source>
        <dbReference type="WBParaSite" id="jg7552"/>
    </source>
</evidence>
<name>A0A915ELC8_9BILA</name>
<dbReference type="GO" id="GO:0004386">
    <property type="term" value="F:helicase activity"/>
    <property type="evidence" value="ECO:0007669"/>
    <property type="project" value="InterPro"/>
</dbReference>
<dbReference type="Pfam" id="PF13086">
    <property type="entry name" value="AAA_11"/>
    <property type="match status" value="1"/>
</dbReference>
<organism evidence="3 4">
    <name type="scientific">Ditylenchus dipsaci</name>
    <dbReference type="NCBI Taxonomy" id="166011"/>
    <lineage>
        <taxon>Eukaryota</taxon>
        <taxon>Metazoa</taxon>
        <taxon>Ecdysozoa</taxon>
        <taxon>Nematoda</taxon>
        <taxon>Chromadorea</taxon>
        <taxon>Rhabditida</taxon>
        <taxon>Tylenchina</taxon>
        <taxon>Tylenchomorpha</taxon>
        <taxon>Sphaerularioidea</taxon>
        <taxon>Anguinidae</taxon>
        <taxon>Anguininae</taxon>
        <taxon>Ditylenchus</taxon>
    </lineage>
</organism>
<feature type="domain" description="DNA2/NAM7 helicase helicase" evidence="1">
    <location>
        <begin position="169"/>
        <end position="255"/>
    </location>
</feature>